<evidence type="ECO:0000313" key="3">
    <source>
        <dbReference type="Proteomes" id="UP000002208"/>
    </source>
</evidence>
<dbReference type="SUPFAM" id="SSF53335">
    <property type="entry name" value="S-adenosyl-L-methionine-dependent methyltransferases"/>
    <property type="match status" value="1"/>
</dbReference>
<protein>
    <recommendedName>
        <fullName evidence="4">Spermidine synthase</fullName>
    </recommendedName>
</protein>
<dbReference type="Pfam" id="PF01564">
    <property type="entry name" value="Spermine_synth"/>
    <property type="match status" value="1"/>
</dbReference>
<keyword evidence="1" id="KW-0620">Polyamine biosynthesis</keyword>
<keyword evidence="3" id="KW-1185">Reference proteome</keyword>
<dbReference type="KEGG" id="ddr:Deide_10040"/>
<dbReference type="PaxDb" id="546414-Deide_10040"/>
<dbReference type="Proteomes" id="UP000002208">
    <property type="component" value="Chromosome"/>
</dbReference>
<dbReference type="STRING" id="546414.Deide_10040"/>
<dbReference type="AlphaFoldDB" id="C1CUL8"/>
<sequence length="233" mass="25126">MKPWVPLGRAPIPGTDDELLLWQRGDEFSIRISGYVSELMNSRQHGSEEALATYACPLIAERASAQVLVGGLGMGFTLAAALRSVRADATVTVAELVPEVVEWNRGPLGSAAGHPLTDPRTRVEVGDVAHVIRRQPAAFDAILLDVDNGPEGMTQEDNDWLYAPKGLAAIRAALRPGGVLAVWSVEAVPRFTTALNRAGFTVHVRTARARGDRGAKHTIWIARSPEQTRPGKK</sequence>
<proteinExistence type="predicted"/>
<dbReference type="RefSeq" id="WP_012693008.1">
    <property type="nucleotide sequence ID" value="NC_012526.1"/>
</dbReference>
<evidence type="ECO:0008006" key="4">
    <source>
        <dbReference type="Google" id="ProtNLM"/>
    </source>
</evidence>
<evidence type="ECO:0000256" key="1">
    <source>
        <dbReference type="ARBA" id="ARBA00023115"/>
    </source>
</evidence>
<gene>
    <name evidence="2" type="ordered locus">Deide_10040</name>
</gene>
<dbReference type="eggNOG" id="COG2519">
    <property type="taxonomic scope" value="Bacteria"/>
</dbReference>
<dbReference type="InterPro" id="IPR029063">
    <property type="entry name" value="SAM-dependent_MTases_sf"/>
</dbReference>
<dbReference type="Gene3D" id="3.40.50.150">
    <property type="entry name" value="Vaccinia Virus protein VP39"/>
    <property type="match status" value="1"/>
</dbReference>
<name>C1CUL8_DEIDV</name>
<dbReference type="PANTHER" id="PTHR43317:SF3">
    <property type="entry name" value="BLR2883 PROTEIN"/>
    <property type="match status" value="1"/>
</dbReference>
<organism evidence="2 3">
    <name type="scientific">Deinococcus deserti (strain DSM 17065 / CIP 109153 / LMG 22923 / VCD115)</name>
    <dbReference type="NCBI Taxonomy" id="546414"/>
    <lineage>
        <taxon>Bacteria</taxon>
        <taxon>Thermotogati</taxon>
        <taxon>Deinococcota</taxon>
        <taxon>Deinococci</taxon>
        <taxon>Deinococcales</taxon>
        <taxon>Deinococcaceae</taxon>
        <taxon>Deinococcus</taxon>
    </lineage>
</organism>
<dbReference type="GO" id="GO:0006596">
    <property type="term" value="P:polyamine biosynthetic process"/>
    <property type="evidence" value="ECO:0007669"/>
    <property type="project" value="UniProtKB-KW"/>
</dbReference>
<dbReference type="HOGENOM" id="CLU_101666_0_0_0"/>
<dbReference type="PANTHER" id="PTHR43317">
    <property type="entry name" value="THERMOSPERMINE SYNTHASE ACAULIS5"/>
    <property type="match status" value="1"/>
</dbReference>
<dbReference type="OrthoDB" id="9793351at2"/>
<accession>C1CUL8</accession>
<dbReference type="EMBL" id="CP001114">
    <property type="protein sequence ID" value="ACO45885.1"/>
    <property type="molecule type" value="Genomic_DNA"/>
</dbReference>
<evidence type="ECO:0000313" key="2">
    <source>
        <dbReference type="EMBL" id="ACO45885.1"/>
    </source>
</evidence>
<reference evidence="2 3" key="1">
    <citation type="journal article" date="2009" name="PLoS Genet.">
        <title>Alliance of proteomics and genomics to unravel the specificities of Sahara bacterium Deinococcus deserti.</title>
        <authorList>
            <person name="de Groot A."/>
            <person name="Dulermo R."/>
            <person name="Ortet P."/>
            <person name="Blanchard L."/>
            <person name="Guerin P."/>
            <person name="Fernandez B."/>
            <person name="Vacherie B."/>
            <person name="Dossat C."/>
            <person name="Jolivet E."/>
            <person name="Siguier P."/>
            <person name="Chandler M."/>
            <person name="Barakat M."/>
            <person name="Dedieu A."/>
            <person name="Barbe V."/>
            <person name="Heulin T."/>
            <person name="Sommer S."/>
            <person name="Achouak W."/>
            <person name="Armengaud J."/>
        </authorList>
    </citation>
    <scope>NUCLEOTIDE SEQUENCE [LARGE SCALE GENOMIC DNA]</scope>
    <source>
        <strain evidence="3">DSM 17065 / CIP 109153 / LMG 22923 / VCD115</strain>
    </source>
</reference>